<evidence type="ECO:0000259" key="2">
    <source>
        <dbReference type="Pfam" id="PF16655"/>
    </source>
</evidence>
<dbReference type="PANTHER" id="PTHR43606:SF7">
    <property type="entry name" value="PHOSPHATASE, PUTATIVE (AFU_ORTHOLOGUE AFUA_6G08710)-RELATED"/>
    <property type="match status" value="1"/>
</dbReference>
<dbReference type="Proteomes" id="UP000238220">
    <property type="component" value="Unassembled WGS sequence"/>
</dbReference>
<dbReference type="Gene3D" id="3.60.21.70">
    <property type="entry name" value="PhoD-like phosphatase"/>
    <property type="match status" value="1"/>
</dbReference>
<protein>
    <recommendedName>
        <fullName evidence="5">Alkaline phosphatase</fullName>
    </recommendedName>
</protein>
<sequence length="556" mass="61867">MMRRRRFLQGLGGLSGAALLPGCGSSDPVEDAAGKVRFDHGVASGDPLQDRVILWTRVTPERDGPVRVRYLVARDPEMKDLVASETVMTDRARDYTVKVDPAGLAAGMHYWYRFEAGGAVSPVGRTKTLPVGAVDRLRFAFTSCSNYPAGYFGVYGRIAERLDLDAVFHLGDYIYESGSTGLDGRDHSNGREMVTLDDYRDRHAQYRTDPDLQAMTRQHPMIVVWDDHESTNDSYRDGAQNHTEGDEGAWEFRKAASIMAYFEWLPIRMADPEDPQRIWRQFVFGDLVDLIMLDTRLYGREEPLGILPGGPELNDPARQLLGLRQENWLVERLTASSAKWKLLGQQVMFGQLRLASLPDLSLLGLTLAEELLALNGDQWDGYPAARDRVFDAVERGSVENLVVLTGDIHSSWGNELYRDPGELLTLLDNIVGDPLDLGLIKAHGVEFVSPSVTSSGLPAGTTPLLRTAFGLIDPHIKYFDGERHGYVLLDITPERTQGEWWYVDTILQKDSPERFGAALYTRSGENRLRSAAEPSTPAEAAAPAPWGMAYPIQART</sequence>
<feature type="domain" description="Phospholipase D N-terminal" evidence="2">
    <location>
        <begin position="40"/>
        <end position="128"/>
    </location>
</feature>
<proteinExistence type="predicted"/>
<name>A0A2S5TFF6_9GAMM</name>
<dbReference type="OrthoDB" id="327733at2"/>
<dbReference type="InterPro" id="IPR029052">
    <property type="entry name" value="Metallo-depent_PP-like"/>
</dbReference>
<evidence type="ECO:0000259" key="1">
    <source>
        <dbReference type="Pfam" id="PF09423"/>
    </source>
</evidence>
<reference evidence="3 4" key="1">
    <citation type="submission" date="2018-02" db="EMBL/GenBank/DDBJ databases">
        <title>Genome sequencing of Solimonas sp. HR-BB.</title>
        <authorList>
            <person name="Lee Y."/>
            <person name="Jeon C.O."/>
        </authorList>
    </citation>
    <scope>NUCLEOTIDE SEQUENCE [LARGE SCALE GENOMIC DNA]</scope>
    <source>
        <strain evidence="3 4">HR-BB</strain>
    </source>
</reference>
<keyword evidence="4" id="KW-1185">Reference proteome</keyword>
<dbReference type="InterPro" id="IPR032093">
    <property type="entry name" value="PhoD_N"/>
</dbReference>
<evidence type="ECO:0008006" key="5">
    <source>
        <dbReference type="Google" id="ProtNLM"/>
    </source>
</evidence>
<dbReference type="Pfam" id="PF16655">
    <property type="entry name" value="PhoD_N"/>
    <property type="match status" value="1"/>
</dbReference>
<dbReference type="CDD" id="cd07389">
    <property type="entry name" value="MPP_PhoD"/>
    <property type="match status" value="1"/>
</dbReference>
<dbReference type="InterPro" id="IPR006311">
    <property type="entry name" value="TAT_signal"/>
</dbReference>
<dbReference type="EMBL" id="PSNW01000006">
    <property type="protein sequence ID" value="PPE73637.1"/>
    <property type="molecule type" value="Genomic_DNA"/>
</dbReference>
<organism evidence="3 4">
    <name type="scientific">Solimonas fluminis</name>
    <dbReference type="NCBI Taxonomy" id="2086571"/>
    <lineage>
        <taxon>Bacteria</taxon>
        <taxon>Pseudomonadati</taxon>
        <taxon>Pseudomonadota</taxon>
        <taxon>Gammaproteobacteria</taxon>
        <taxon>Nevskiales</taxon>
        <taxon>Nevskiaceae</taxon>
        <taxon>Solimonas</taxon>
    </lineage>
</organism>
<dbReference type="AlphaFoldDB" id="A0A2S5TFF6"/>
<feature type="domain" description="PhoD-like phosphatase metallophosphatase" evidence="1">
    <location>
        <begin position="139"/>
        <end position="500"/>
    </location>
</feature>
<dbReference type="InterPro" id="IPR038607">
    <property type="entry name" value="PhoD-like_sf"/>
</dbReference>
<dbReference type="Gene3D" id="2.60.40.380">
    <property type="entry name" value="Purple acid phosphatase-like, N-terminal"/>
    <property type="match status" value="1"/>
</dbReference>
<dbReference type="InterPro" id="IPR018946">
    <property type="entry name" value="PhoD-like_MPP"/>
</dbReference>
<comment type="caution">
    <text evidence="3">The sequence shown here is derived from an EMBL/GenBank/DDBJ whole genome shotgun (WGS) entry which is preliminary data.</text>
</comment>
<gene>
    <name evidence="3" type="ORF">C3942_12630</name>
</gene>
<evidence type="ECO:0000313" key="3">
    <source>
        <dbReference type="EMBL" id="PPE73637.1"/>
    </source>
</evidence>
<accession>A0A2S5TFF6</accession>
<dbReference type="PANTHER" id="PTHR43606">
    <property type="entry name" value="PHOSPHATASE, PUTATIVE (AFU_ORTHOLOGUE AFUA_6G08710)-RELATED"/>
    <property type="match status" value="1"/>
</dbReference>
<evidence type="ECO:0000313" key="4">
    <source>
        <dbReference type="Proteomes" id="UP000238220"/>
    </source>
</evidence>
<dbReference type="InterPro" id="IPR052900">
    <property type="entry name" value="Phospholipid_Metab_Enz"/>
</dbReference>
<dbReference type="SUPFAM" id="SSF56300">
    <property type="entry name" value="Metallo-dependent phosphatases"/>
    <property type="match status" value="1"/>
</dbReference>
<dbReference type="PROSITE" id="PS51318">
    <property type="entry name" value="TAT"/>
    <property type="match status" value="1"/>
</dbReference>
<dbReference type="Pfam" id="PF09423">
    <property type="entry name" value="PhoD"/>
    <property type="match status" value="1"/>
</dbReference>